<feature type="domain" description="Peptidase M20 dimerisation" evidence="3">
    <location>
        <begin position="197"/>
        <end position="289"/>
    </location>
</feature>
<dbReference type="PATRIC" id="fig|1114963.3.peg.2476"/>
<dbReference type="Pfam" id="PF07687">
    <property type="entry name" value="M20_dimer"/>
    <property type="match status" value="1"/>
</dbReference>
<dbReference type="PANTHER" id="PTHR43808">
    <property type="entry name" value="ACETYLORNITHINE DEACETYLASE"/>
    <property type="match status" value="1"/>
</dbReference>
<evidence type="ECO:0000256" key="2">
    <source>
        <dbReference type="ARBA" id="ARBA00022801"/>
    </source>
</evidence>
<dbReference type="RefSeq" id="WP_059151696.1">
    <property type="nucleotide sequence ID" value="NZ_KQ130454.1"/>
</dbReference>
<dbReference type="Proteomes" id="UP000052268">
    <property type="component" value="Unassembled WGS sequence"/>
</dbReference>
<dbReference type="OrthoDB" id="9776600at2"/>
<dbReference type="EMBL" id="JACU01000005">
    <property type="protein sequence ID" value="KMS55001.1"/>
    <property type="molecule type" value="Genomic_DNA"/>
</dbReference>
<dbReference type="AlphaFoldDB" id="A0A0J7XT56"/>
<dbReference type="PANTHER" id="PTHR43808:SF9">
    <property type="entry name" value="BLL0789 PROTEIN"/>
    <property type="match status" value="1"/>
</dbReference>
<dbReference type="SUPFAM" id="SSF53187">
    <property type="entry name" value="Zn-dependent exopeptidases"/>
    <property type="match status" value="1"/>
</dbReference>
<dbReference type="InterPro" id="IPR050072">
    <property type="entry name" value="Peptidase_M20A"/>
</dbReference>
<keyword evidence="1" id="KW-0479">Metal-binding</keyword>
<dbReference type="Pfam" id="PF01546">
    <property type="entry name" value="Peptidase_M20"/>
    <property type="match status" value="1"/>
</dbReference>
<dbReference type="GO" id="GO:0046872">
    <property type="term" value="F:metal ion binding"/>
    <property type="evidence" value="ECO:0007669"/>
    <property type="project" value="UniProtKB-KW"/>
</dbReference>
<accession>A0A0J7XT56</accession>
<evidence type="ECO:0000256" key="1">
    <source>
        <dbReference type="ARBA" id="ARBA00022723"/>
    </source>
</evidence>
<dbReference type="InterPro" id="IPR011650">
    <property type="entry name" value="Peptidase_M20_dimer"/>
</dbReference>
<dbReference type="SUPFAM" id="SSF55031">
    <property type="entry name" value="Bacterial exopeptidase dimerisation domain"/>
    <property type="match status" value="1"/>
</dbReference>
<reference evidence="4 5" key="1">
    <citation type="journal article" date="2015" name="G3 (Bethesda)">
        <title>Insights into Ongoing Evolution of the Hexachlorocyclohexane Catabolic Pathway from Comparative Genomics of Ten Sphingomonadaceae Strains.</title>
        <authorList>
            <person name="Pearce S.L."/>
            <person name="Oakeshott J.G."/>
            <person name="Pandey G."/>
        </authorList>
    </citation>
    <scope>NUCLEOTIDE SEQUENCE [LARGE SCALE GENOMIC DNA]</scope>
    <source>
        <strain evidence="4 5">LL02</strain>
    </source>
</reference>
<dbReference type="NCBIfam" id="NF005602">
    <property type="entry name" value="PRK07338.1"/>
    <property type="match status" value="1"/>
</dbReference>
<evidence type="ECO:0000313" key="5">
    <source>
        <dbReference type="Proteomes" id="UP000052268"/>
    </source>
</evidence>
<dbReference type="Gene3D" id="3.40.630.10">
    <property type="entry name" value="Zn peptidases"/>
    <property type="match status" value="1"/>
</dbReference>
<keyword evidence="5" id="KW-1185">Reference proteome</keyword>
<dbReference type="Gene3D" id="3.30.70.360">
    <property type="match status" value="1"/>
</dbReference>
<name>A0A0J7XT56_9SPHN</name>
<evidence type="ECO:0000313" key="4">
    <source>
        <dbReference type="EMBL" id="KMS55001.1"/>
    </source>
</evidence>
<protein>
    <recommendedName>
        <fullName evidence="3">Peptidase M20 dimerisation domain-containing protein</fullName>
    </recommendedName>
</protein>
<keyword evidence="2" id="KW-0378">Hydrolase</keyword>
<evidence type="ECO:0000259" key="3">
    <source>
        <dbReference type="Pfam" id="PF07687"/>
    </source>
</evidence>
<gene>
    <name evidence="4" type="ORF">V474_18200</name>
</gene>
<dbReference type="InterPro" id="IPR002933">
    <property type="entry name" value="Peptidase_M20"/>
</dbReference>
<sequence>MSLTVEEQGLIAPVERAPILARTLEWASINSGTGNLEGLAAMAGYLADAFAQLPGEVRLVDAAPVEKVDGRGQLHEVGHGRHLVLSVRPAAERRVILTGHMDTVYSREHPFQTCAWLDGDTLNGPGTADMKGGLSLMLAGLAAYEQDAPTLGYDVLINSDEETGSLSSAALIAQMAQGKLAALTYEPALPDGSMARARPGSGNYSAVVKGRSAHAGRNPQDGRNALVAASDLAMRLAAGVREGLSINPARIEGGAPNNTVPDLAILHFNLRPRTPALAEIAGALIDEAVAAVSAAHEVQIHLHGHVSRPPKPITPRTEALFGLVSQAATDLGQPMRWQDTGGVCDGNNIAACGVPVLDTMGALGGSIHSAQEFMIASSLDARARLTALVMHRLDRYGVPPA</sequence>
<comment type="caution">
    <text evidence="4">The sequence shown here is derived from an EMBL/GenBank/DDBJ whole genome shotgun (WGS) entry which is preliminary data.</text>
</comment>
<organism evidence="4 5">
    <name type="scientific">Novosphingobium barchaimii LL02</name>
    <dbReference type="NCBI Taxonomy" id="1114963"/>
    <lineage>
        <taxon>Bacteria</taxon>
        <taxon>Pseudomonadati</taxon>
        <taxon>Pseudomonadota</taxon>
        <taxon>Alphaproteobacteria</taxon>
        <taxon>Sphingomonadales</taxon>
        <taxon>Sphingomonadaceae</taxon>
        <taxon>Novosphingobium</taxon>
    </lineage>
</organism>
<dbReference type="InterPro" id="IPR036264">
    <property type="entry name" value="Bact_exopeptidase_dim_dom"/>
</dbReference>
<proteinExistence type="predicted"/>
<dbReference type="GO" id="GO:0016787">
    <property type="term" value="F:hydrolase activity"/>
    <property type="evidence" value="ECO:0007669"/>
    <property type="project" value="UniProtKB-KW"/>
</dbReference>